<evidence type="ECO:0000256" key="4">
    <source>
        <dbReference type="ARBA" id="ARBA00023163"/>
    </source>
</evidence>
<keyword evidence="4" id="KW-0804">Transcription</keyword>
<organism evidence="8 9">
    <name type="scientific">Exophiala viscosa</name>
    <dbReference type="NCBI Taxonomy" id="2486360"/>
    <lineage>
        <taxon>Eukaryota</taxon>
        <taxon>Fungi</taxon>
        <taxon>Dikarya</taxon>
        <taxon>Ascomycota</taxon>
        <taxon>Pezizomycotina</taxon>
        <taxon>Eurotiomycetes</taxon>
        <taxon>Chaetothyriomycetidae</taxon>
        <taxon>Chaetothyriales</taxon>
        <taxon>Herpotrichiellaceae</taxon>
        <taxon>Exophiala</taxon>
    </lineage>
</organism>
<dbReference type="PANTHER" id="PTHR47338:SF5">
    <property type="entry name" value="ZN(II)2CYS6 TRANSCRIPTION FACTOR (EUROFUNG)"/>
    <property type="match status" value="1"/>
</dbReference>
<evidence type="ECO:0000256" key="1">
    <source>
        <dbReference type="ARBA" id="ARBA00004123"/>
    </source>
</evidence>
<dbReference type="Proteomes" id="UP001203852">
    <property type="component" value="Unassembled WGS sequence"/>
</dbReference>
<comment type="caution">
    <text evidence="8">The sequence shown here is derived from an EMBL/GenBank/DDBJ whole genome shotgun (WGS) entry which is preliminary data.</text>
</comment>
<dbReference type="Pfam" id="PF04082">
    <property type="entry name" value="Fungal_trans"/>
    <property type="match status" value="1"/>
</dbReference>
<evidence type="ECO:0000256" key="6">
    <source>
        <dbReference type="SAM" id="MobiDB-lite"/>
    </source>
</evidence>
<feature type="compositionally biased region" description="Polar residues" evidence="6">
    <location>
        <begin position="1"/>
        <end position="13"/>
    </location>
</feature>
<evidence type="ECO:0000256" key="2">
    <source>
        <dbReference type="ARBA" id="ARBA00022723"/>
    </source>
</evidence>
<feature type="region of interest" description="Disordered" evidence="6">
    <location>
        <begin position="1"/>
        <end position="50"/>
    </location>
</feature>
<gene>
    <name evidence="8" type="ORF">EDD36DRAFT_383690</name>
</gene>
<evidence type="ECO:0000259" key="7">
    <source>
        <dbReference type="Pfam" id="PF04082"/>
    </source>
</evidence>
<proteinExistence type="predicted"/>
<dbReference type="PANTHER" id="PTHR47338">
    <property type="entry name" value="ZN(II)2CYS6 TRANSCRIPTION FACTOR (EUROFUNG)-RELATED"/>
    <property type="match status" value="1"/>
</dbReference>
<dbReference type="EMBL" id="MU404354">
    <property type="protein sequence ID" value="KAI1613140.1"/>
    <property type="molecule type" value="Genomic_DNA"/>
</dbReference>
<accession>A0AAN6DUQ1</accession>
<name>A0AAN6DUQ1_9EURO</name>
<dbReference type="GO" id="GO:0003677">
    <property type="term" value="F:DNA binding"/>
    <property type="evidence" value="ECO:0007669"/>
    <property type="project" value="InterPro"/>
</dbReference>
<sequence>MHQAAGSRSPTQESLEEQIASLKQQDHTAPVEVISPSLTTPAPVATSAPDQSILSPTQNVAFLSPFNSIQSNVSKPRSHMESDAAVADLMTLPHTYMYTLVDLWFKETQPWIPILSRNSLLNALDALPHPLTHIDDVVLKAVIALEVAYSSQAISLGYHGRLRLSQYLRGQVINEAFSQPSLNSLQALLIMAILDYGSDNIPSTFSLLSVCRRMCENIGLFRKLLNQMALQSPAQVGPPAIGSNTGDELAVPLTWATLGLDAVSTLGVTWRDVSAALVDHLSSVAYVSTPDLRDSFRSHVHLCAIGLQPLHTFLHEHQKGLYEGRQADAYATCDEIYNNLISYAQAQQCESYTLLADGLIDFDPNLSLTSILAHASVITLYQRMVEWDGYEIPLQRCLQACEHVALALRSIGDIDAEFNSPLLGPVLFCAARFKLIFYRKKEQQREPVFDVLMHGVNMCGRRWAVARRLDIVLRAAIVQVYTDKGSDVVPLGFWDLKKSHLDISEDLKEWVEGYKHTLYVGALNGPYM</sequence>
<dbReference type="AlphaFoldDB" id="A0AAN6DUQ1"/>
<keyword evidence="9" id="KW-1185">Reference proteome</keyword>
<keyword evidence="2" id="KW-0479">Metal-binding</keyword>
<evidence type="ECO:0000256" key="5">
    <source>
        <dbReference type="ARBA" id="ARBA00023242"/>
    </source>
</evidence>
<dbReference type="GO" id="GO:0006351">
    <property type="term" value="P:DNA-templated transcription"/>
    <property type="evidence" value="ECO:0007669"/>
    <property type="project" value="InterPro"/>
</dbReference>
<dbReference type="GO" id="GO:0000981">
    <property type="term" value="F:DNA-binding transcription factor activity, RNA polymerase II-specific"/>
    <property type="evidence" value="ECO:0007669"/>
    <property type="project" value="InterPro"/>
</dbReference>
<feature type="domain" description="Xylanolytic transcriptional activator regulatory" evidence="7">
    <location>
        <begin position="102"/>
        <end position="223"/>
    </location>
</feature>
<comment type="subcellular location">
    <subcellularLocation>
        <location evidence="1">Nucleus</location>
    </subcellularLocation>
</comment>
<protein>
    <recommendedName>
        <fullName evidence="7">Xylanolytic transcriptional activator regulatory domain-containing protein</fullName>
    </recommendedName>
</protein>
<dbReference type="GO" id="GO:0005634">
    <property type="term" value="C:nucleus"/>
    <property type="evidence" value="ECO:0007669"/>
    <property type="project" value="UniProtKB-SubCell"/>
</dbReference>
<evidence type="ECO:0000313" key="9">
    <source>
        <dbReference type="Proteomes" id="UP001203852"/>
    </source>
</evidence>
<reference evidence="8" key="1">
    <citation type="journal article" date="2022" name="bioRxiv">
        <title>Deciphering the potential niche of two novel black yeast fungi from a biological soil crust based on their genomes, phenotypes, and melanin regulation.</title>
        <authorList>
            <consortium name="DOE Joint Genome Institute"/>
            <person name="Carr E.C."/>
            <person name="Barton Q."/>
            <person name="Grambo S."/>
            <person name="Sullivan M."/>
            <person name="Renfro C.M."/>
            <person name="Kuo A."/>
            <person name="Pangilinan J."/>
            <person name="Lipzen A."/>
            <person name="Keymanesh K."/>
            <person name="Savage E."/>
            <person name="Barry K."/>
            <person name="Grigoriev I.V."/>
            <person name="Riekhof W.R."/>
            <person name="Harris S.S."/>
        </authorList>
    </citation>
    <scope>NUCLEOTIDE SEQUENCE</scope>
    <source>
        <strain evidence="8">JF 03-4F</strain>
    </source>
</reference>
<evidence type="ECO:0000313" key="8">
    <source>
        <dbReference type="EMBL" id="KAI1613140.1"/>
    </source>
</evidence>
<dbReference type="InterPro" id="IPR050815">
    <property type="entry name" value="TF_fung"/>
</dbReference>
<dbReference type="CDD" id="cd12148">
    <property type="entry name" value="fungal_TF_MHR"/>
    <property type="match status" value="1"/>
</dbReference>
<dbReference type="InterPro" id="IPR007219">
    <property type="entry name" value="XnlR_reg_dom"/>
</dbReference>
<evidence type="ECO:0000256" key="3">
    <source>
        <dbReference type="ARBA" id="ARBA00023015"/>
    </source>
</evidence>
<keyword evidence="5" id="KW-0539">Nucleus</keyword>
<keyword evidence="3" id="KW-0805">Transcription regulation</keyword>
<dbReference type="GO" id="GO:0008270">
    <property type="term" value="F:zinc ion binding"/>
    <property type="evidence" value="ECO:0007669"/>
    <property type="project" value="InterPro"/>
</dbReference>